<dbReference type="PROSITE" id="PS51257">
    <property type="entry name" value="PROKAR_LIPOPROTEIN"/>
    <property type="match status" value="1"/>
</dbReference>
<dbReference type="EMBL" id="CP042831">
    <property type="protein sequence ID" value="QEE51371.1"/>
    <property type="molecule type" value="Genomic_DNA"/>
</dbReference>
<gene>
    <name evidence="1" type="ORF">FUA48_17885</name>
</gene>
<dbReference type="Proteomes" id="UP000321222">
    <property type="component" value="Chromosome"/>
</dbReference>
<keyword evidence="2" id="KW-1185">Reference proteome</keyword>
<accession>A0A5B9FYG1</accession>
<protein>
    <recommendedName>
        <fullName evidence="3">Lipoprotein</fullName>
    </recommendedName>
</protein>
<dbReference type="OrthoDB" id="5953893at2"/>
<sequence length="136" mass="15576">MKKILLAALLPAFLLCSCSEKMKEFQKQANEQFGDQHFKTTLSLIELYKVRHGDYPSSLDSLEFTGDWDMMAINSTEYKKLEEGYELNLTKGWMGNADSLQLKYPPAFWKGLGIKKSNIPITKDEDVATEEIEETK</sequence>
<evidence type="ECO:0000313" key="1">
    <source>
        <dbReference type="EMBL" id="QEE51371.1"/>
    </source>
</evidence>
<evidence type="ECO:0008006" key="3">
    <source>
        <dbReference type="Google" id="ProtNLM"/>
    </source>
</evidence>
<dbReference type="KEGG" id="fak:FUA48_17885"/>
<proteinExistence type="predicted"/>
<evidence type="ECO:0000313" key="2">
    <source>
        <dbReference type="Proteomes" id="UP000321222"/>
    </source>
</evidence>
<dbReference type="RefSeq" id="WP_147584864.1">
    <property type="nucleotide sequence ID" value="NZ_CP042831.1"/>
</dbReference>
<organism evidence="1 2">
    <name type="scientific">Flavobacterium alkalisoli</name>
    <dbReference type="NCBI Taxonomy" id="2602769"/>
    <lineage>
        <taxon>Bacteria</taxon>
        <taxon>Pseudomonadati</taxon>
        <taxon>Bacteroidota</taxon>
        <taxon>Flavobacteriia</taxon>
        <taxon>Flavobacteriales</taxon>
        <taxon>Flavobacteriaceae</taxon>
        <taxon>Flavobacterium</taxon>
    </lineage>
</organism>
<reference evidence="1 2" key="1">
    <citation type="submission" date="2019-08" db="EMBL/GenBank/DDBJ databases">
        <title>Flavobacterium alkalisoli sp. nov., isolated from rhizosphere soil of Suaeda salsa.</title>
        <authorList>
            <person name="Sun J.-Q."/>
            <person name="Xu L."/>
        </authorList>
    </citation>
    <scope>NUCLEOTIDE SEQUENCE [LARGE SCALE GENOMIC DNA]</scope>
    <source>
        <strain evidence="1 2">XS-5</strain>
    </source>
</reference>
<name>A0A5B9FYG1_9FLAO</name>
<dbReference type="AlphaFoldDB" id="A0A5B9FYG1"/>